<name>A0A4Y5Z6E2_9GAMM</name>
<organism evidence="2 3">
    <name type="scientific">Luteibacter pinisoli</name>
    <dbReference type="NCBI Taxonomy" id="2589080"/>
    <lineage>
        <taxon>Bacteria</taxon>
        <taxon>Pseudomonadati</taxon>
        <taxon>Pseudomonadota</taxon>
        <taxon>Gammaproteobacteria</taxon>
        <taxon>Lysobacterales</taxon>
        <taxon>Rhodanobacteraceae</taxon>
        <taxon>Luteibacter</taxon>
    </lineage>
</organism>
<feature type="region of interest" description="Disordered" evidence="1">
    <location>
        <begin position="216"/>
        <end position="237"/>
    </location>
</feature>
<evidence type="ECO:0000313" key="2">
    <source>
        <dbReference type="EMBL" id="QDE41032.1"/>
    </source>
</evidence>
<dbReference type="OrthoDB" id="7822108at2"/>
<sequence>MRSQLSAARVMLGDAIVDEDDLIGHLQYPGLVRRLEDEVRAVEASSNGRGELILDFAAGALHGTFGVDLSMANRALDSFKRLIAKQVSALAQDRASRRTKTYFNAPASLVVTSSPRGFILREAPLNEAHPPSGVPTAIRRLIEIIGTLVDSSMVGPDLARTVDKRVLKELTVFFGILDDAKASFWLMDDGGEVSAHAEAVRQGRNRLVEYGEFSLGGSASQQHHRVHRQGQRAQHHP</sequence>
<dbReference type="RefSeq" id="WP_139984956.1">
    <property type="nucleotide sequence ID" value="NZ_CP041046.1"/>
</dbReference>
<gene>
    <name evidence="2" type="ORF">FIV34_18405</name>
</gene>
<feature type="compositionally biased region" description="Basic residues" evidence="1">
    <location>
        <begin position="222"/>
        <end position="237"/>
    </location>
</feature>
<proteinExistence type="predicted"/>
<dbReference type="KEGG" id="lpy:FIV34_18405"/>
<dbReference type="EMBL" id="CP041046">
    <property type="protein sequence ID" value="QDE41032.1"/>
    <property type="molecule type" value="Genomic_DNA"/>
</dbReference>
<reference evidence="2 3" key="1">
    <citation type="submission" date="2019-06" db="EMBL/GenBank/DDBJ databases">
        <title>A complete genome sequence for Luteibacter pinisoli MAH-14.</title>
        <authorList>
            <person name="Baltrus D.A."/>
        </authorList>
    </citation>
    <scope>NUCLEOTIDE SEQUENCE [LARGE SCALE GENOMIC DNA]</scope>
    <source>
        <strain evidence="2 3">MAH-14</strain>
    </source>
</reference>
<dbReference type="Proteomes" id="UP000316093">
    <property type="component" value="Chromosome"/>
</dbReference>
<protein>
    <submittedName>
        <fullName evidence="2">Uncharacterized protein</fullName>
    </submittedName>
</protein>
<dbReference type="AlphaFoldDB" id="A0A4Y5Z6E2"/>
<keyword evidence="3" id="KW-1185">Reference proteome</keyword>
<evidence type="ECO:0000256" key="1">
    <source>
        <dbReference type="SAM" id="MobiDB-lite"/>
    </source>
</evidence>
<accession>A0A4Y5Z6E2</accession>
<evidence type="ECO:0000313" key="3">
    <source>
        <dbReference type="Proteomes" id="UP000316093"/>
    </source>
</evidence>